<feature type="transmembrane region" description="Helical" evidence="6">
    <location>
        <begin position="137"/>
        <end position="155"/>
    </location>
</feature>
<evidence type="ECO:0000313" key="9">
    <source>
        <dbReference type="Proteomes" id="UP000014174"/>
    </source>
</evidence>
<feature type="transmembrane region" description="Helical" evidence="6">
    <location>
        <begin position="106"/>
        <end position="125"/>
    </location>
</feature>
<comment type="subcellular location">
    <subcellularLocation>
        <location evidence="1">Membrane</location>
        <topology evidence="1">Multi-pass membrane protein</topology>
    </subcellularLocation>
</comment>
<reference evidence="8 9" key="1">
    <citation type="journal article" date="2013" name="Genome Announc.">
        <title>Draft Genome Sequence of Arcticibacter svalbardensis Strain MN12-7T, a Member of the Family Sphingobacteriaceae Isolated from an Arctic Soil Sample.</title>
        <authorList>
            <person name="Shivaji S."/>
            <person name="Ara S."/>
            <person name="Prasad S."/>
            <person name="Manasa B.P."/>
            <person name="Begum Z."/>
            <person name="Singh A."/>
            <person name="Kumar Pinnaka A."/>
        </authorList>
    </citation>
    <scope>NUCLEOTIDE SEQUENCE [LARGE SCALE GENOMIC DNA]</scope>
    <source>
        <strain evidence="8 9">MN12-7</strain>
    </source>
</reference>
<dbReference type="GO" id="GO:0016020">
    <property type="term" value="C:membrane"/>
    <property type="evidence" value="ECO:0007669"/>
    <property type="project" value="UniProtKB-SubCell"/>
</dbReference>
<name>R9GWI8_9SPHI</name>
<dbReference type="Gene3D" id="1.20.1260.100">
    <property type="entry name" value="TspO/MBR protein"/>
    <property type="match status" value="1"/>
</dbReference>
<protein>
    <submittedName>
        <fullName evidence="8">Benzodiazepine receptor TspO</fullName>
    </submittedName>
</protein>
<dbReference type="InterPro" id="IPR004307">
    <property type="entry name" value="TspO_MBR"/>
</dbReference>
<feature type="signal peptide" evidence="7">
    <location>
        <begin position="1"/>
        <end position="22"/>
    </location>
</feature>
<dbReference type="PATRIC" id="fig|1150600.3.peg.3487"/>
<dbReference type="eggNOG" id="COG3476">
    <property type="taxonomic scope" value="Bacteria"/>
</dbReference>
<dbReference type="EMBL" id="AQPN01000118">
    <property type="protein sequence ID" value="EOR93309.1"/>
    <property type="molecule type" value="Genomic_DNA"/>
</dbReference>
<dbReference type="GO" id="GO:0033013">
    <property type="term" value="P:tetrapyrrole metabolic process"/>
    <property type="evidence" value="ECO:0007669"/>
    <property type="project" value="UniProtKB-ARBA"/>
</dbReference>
<feature type="chain" id="PRO_5004481986" evidence="7">
    <location>
        <begin position="23"/>
        <end position="156"/>
    </location>
</feature>
<organism evidence="8 9">
    <name type="scientific">Arcticibacter svalbardensis MN12-7</name>
    <dbReference type="NCBI Taxonomy" id="1150600"/>
    <lineage>
        <taxon>Bacteria</taxon>
        <taxon>Pseudomonadati</taxon>
        <taxon>Bacteroidota</taxon>
        <taxon>Sphingobacteriia</taxon>
        <taxon>Sphingobacteriales</taxon>
        <taxon>Sphingobacteriaceae</taxon>
        <taxon>Arcticibacter</taxon>
    </lineage>
</organism>
<dbReference type="STRING" id="1150600.ADIARSV_3520"/>
<dbReference type="RefSeq" id="WP_016196748.1">
    <property type="nucleotide sequence ID" value="NZ_AQPN01000118.1"/>
</dbReference>
<dbReference type="FunFam" id="1.20.1260.100:FF:000001">
    <property type="entry name" value="translocator protein 2"/>
    <property type="match status" value="1"/>
</dbReference>
<dbReference type="Proteomes" id="UP000014174">
    <property type="component" value="Unassembled WGS sequence"/>
</dbReference>
<keyword evidence="7" id="KW-0732">Signal</keyword>
<accession>R9GWI8</accession>
<evidence type="ECO:0000313" key="8">
    <source>
        <dbReference type="EMBL" id="EOR93309.1"/>
    </source>
</evidence>
<dbReference type="PIRSF" id="PIRSF005859">
    <property type="entry name" value="PBR"/>
    <property type="match status" value="1"/>
</dbReference>
<evidence type="ECO:0000256" key="4">
    <source>
        <dbReference type="ARBA" id="ARBA00022989"/>
    </source>
</evidence>
<dbReference type="PANTHER" id="PTHR10057">
    <property type="entry name" value="PERIPHERAL-TYPE BENZODIAZEPINE RECEPTOR"/>
    <property type="match status" value="1"/>
</dbReference>
<dbReference type="OrthoDB" id="9795496at2"/>
<evidence type="ECO:0000256" key="1">
    <source>
        <dbReference type="ARBA" id="ARBA00004141"/>
    </source>
</evidence>
<keyword evidence="4 6" id="KW-1133">Transmembrane helix</keyword>
<keyword evidence="8" id="KW-0675">Receptor</keyword>
<evidence type="ECO:0000256" key="7">
    <source>
        <dbReference type="SAM" id="SignalP"/>
    </source>
</evidence>
<gene>
    <name evidence="8" type="ORF">ADIARSV_3520</name>
</gene>
<dbReference type="PANTHER" id="PTHR10057:SF0">
    <property type="entry name" value="TRANSLOCATOR PROTEIN"/>
    <property type="match status" value="1"/>
</dbReference>
<dbReference type="CDD" id="cd15904">
    <property type="entry name" value="TSPO_MBR"/>
    <property type="match status" value="1"/>
</dbReference>
<comment type="similarity">
    <text evidence="2">Belongs to the TspO/BZRP family.</text>
</comment>
<keyword evidence="5 6" id="KW-0472">Membrane</keyword>
<feature type="transmembrane region" description="Helical" evidence="6">
    <location>
        <begin position="81"/>
        <end position="100"/>
    </location>
</feature>
<sequence>MKAKRFISLLLASTAPLFTGMAASFFTQSSIHTWYPTLNKPFFNPPNGVFAPVWIILYIIMGISGYAIWKLKSQTNHQAKQYFVIQLILNFCWSFFFFYMQSPATALVNIILLWLSIIIWIRVSYGLRPWIGLIQIPYFLWVTFAMALNAAIFHLN</sequence>
<dbReference type="Pfam" id="PF03073">
    <property type="entry name" value="TspO_MBR"/>
    <property type="match status" value="1"/>
</dbReference>
<keyword evidence="9" id="KW-1185">Reference proteome</keyword>
<evidence type="ECO:0000256" key="3">
    <source>
        <dbReference type="ARBA" id="ARBA00022692"/>
    </source>
</evidence>
<evidence type="ECO:0000256" key="5">
    <source>
        <dbReference type="ARBA" id="ARBA00023136"/>
    </source>
</evidence>
<keyword evidence="3 6" id="KW-0812">Transmembrane</keyword>
<dbReference type="AlphaFoldDB" id="R9GWI8"/>
<evidence type="ECO:0000256" key="6">
    <source>
        <dbReference type="SAM" id="Phobius"/>
    </source>
</evidence>
<evidence type="ECO:0000256" key="2">
    <source>
        <dbReference type="ARBA" id="ARBA00007524"/>
    </source>
</evidence>
<dbReference type="InterPro" id="IPR038330">
    <property type="entry name" value="TspO/MBR-related_sf"/>
</dbReference>
<comment type="caution">
    <text evidence="8">The sequence shown here is derived from an EMBL/GenBank/DDBJ whole genome shotgun (WGS) entry which is preliminary data.</text>
</comment>
<feature type="transmembrane region" description="Helical" evidence="6">
    <location>
        <begin position="49"/>
        <end position="69"/>
    </location>
</feature>
<proteinExistence type="inferred from homology"/>